<dbReference type="Proteomes" id="UP001497623">
    <property type="component" value="Unassembled WGS sequence"/>
</dbReference>
<sequence length="284" mass="31194">MSGEGPKGYGPRCRLLFNGEEGKYELWEVKFMGYLRTVKLHGVVTADAPDAEKNAQVFAELVQLLDDTSLSLVIRDARDKGKEALMILRDHYLGSSKPRIISLYTELTSLKMAGNEKVTDYMIRAETASASLKAAGETISDSLLIAMVLKGLPQEYKTFSTVVTQKDAMSFKDFKISLRSCEETEKGQNSSQKSEDSVIYAKQEEKKSAVKCVNEINENDDSDSHTFVMKVNAVTQGVQNGFAQGVQNGFEQGAQNGFAQGVQNDFESDTLLVDSGSSTHIVTN</sequence>
<proteinExistence type="predicted"/>
<dbReference type="PANTHER" id="PTHR47481">
    <property type="match status" value="1"/>
</dbReference>
<dbReference type="EMBL" id="CAXKWB010009708">
    <property type="protein sequence ID" value="CAL4095811.1"/>
    <property type="molecule type" value="Genomic_DNA"/>
</dbReference>
<accession>A0AAV2QTP5</accession>
<organism evidence="1 2">
    <name type="scientific">Meganyctiphanes norvegica</name>
    <name type="common">Northern krill</name>
    <name type="synonym">Thysanopoda norvegica</name>
    <dbReference type="NCBI Taxonomy" id="48144"/>
    <lineage>
        <taxon>Eukaryota</taxon>
        <taxon>Metazoa</taxon>
        <taxon>Ecdysozoa</taxon>
        <taxon>Arthropoda</taxon>
        <taxon>Crustacea</taxon>
        <taxon>Multicrustacea</taxon>
        <taxon>Malacostraca</taxon>
        <taxon>Eumalacostraca</taxon>
        <taxon>Eucarida</taxon>
        <taxon>Euphausiacea</taxon>
        <taxon>Euphausiidae</taxon>
        <taxon>Meganyctiphanes</taxon>
    </lineage>
</organism>
<evidence type="ECO:0000313" key="2">
    <source>
        <dbReference type="Proteomes" id="UP001497623"/>
    </source>
</evidence>
<reference evidence="1 2" key="1">
    <citation type="submission" date="2024-05" db="EMBL/GenBank/DDBJ databases">
        <authorList>
            <person name="Wallberg A."/>
        </authorList>
    </citation>
    <scope>NUCLEOTIDE SEQUENCE [LARGE SCALE GENOMIC DNA]</scope>
</reference>
<keyword evidence="2" id="KW-1185">Reference proteome</keyword>
<name>A0AAV2QTP5_MEGNR</name>
<dbReference type="PANTHER" id="PTHR47481:SF31">
    <property type="entry name" value="OS01G0873500 PROTEIN"/>
    <property type="match status" value="1"/>
</dbReference>
<evidence type="ECO:0000313" key="1">
    <source>
        <dbReference type="EMBL" id="CAL4095811.1"/>
    </source>
</evidence>
<gene>
    <name evidence="1" type="ORF">MNOR_LOCUS15495</name>
</gene>
<protein>
    <submittedName>
        <fullName evidence="1">Uncharacterized protein</fullName>
    </submittedName>
</protein>
<dbReference type="AlphaFoldDB" id="A0AAV2QTP5"/>
<dbReference type="Pfam" id="PF14223">
    <property type="entry name" value="Retrotran_gag_2"/>
    <property type="match status" value="1"/>
</dbReference>
<feature type="non-terminal residue" evidence="1">
    <location>
        <position position="284"/>
    </location>
</feature>
<comment type="caution">
    <text evidence="1">The sequence shown here is derived from an EMBL/GenBank/DDBJ whole genome shotgun (WGS) entry which is preliminary data.</text>
</comment>